<evidence type="ECO:0000256" key="4">
    <source>
        <dbReference type="PIRSR" id="PIRSR602129-50"/>
    </source>
</evidence>
<dbReference type="GO" id="GO:0019752">
    <property type="term" value="P:carboxylic acid metabolic process"/>
    <property type="evidence" value="ECO:0007669"/>
    <property type="project" value="InterPro"/>
</dbReference>
<name>A0A2B4SYD9_STYPI</name>
<evidence type="ECO:0000313" key="7">
    <source>
        <dbReference type="Proteomes" id="UP000225706"/>
    </source>
</evidence>
<feature type="region of interest" description="Disordered" evidence="5">
    <location>
        <begin position="1"/>
        <end position="24"/>
    </location>
</feature>
<proteinExistence type="predicted"/>
<sequence length="2400" mass="267059">MLQSRKRTTQQTAGSGGKRRRMSIGVPMYSHHRNMLSKHQDGSHEREKPWAALGAWFMGPKAENGNVFHELVTQTIDSQINFRRHVYFPCDPPYVTDELRDTHAFKASMNKLKTEMEELQNKMMNSVPFYSSRYKGHVNWDVAMPAHLGYICALLYNQNNCAAESSTVTTSFELEVGTDLCVMMGYDPDKSMGHLVTGGTVANIEALWAARNVKFFPLGLRRALCKEEKLANAKHYEVFFPQRGEKGELISGTEWELLNLDTSSILIMPEEVQKLAGLENPSELMRLLSDYLYESIGAAEFARHHPLIENTCVIVPSTAHISFTKAVTILGLGKSSLVPVAVDENSRMDAVVLKDILEKHLNRQAPVMAVVAVMGTTEESSIDPLTDILKIRKDFSKKGLDFSIHADGAWGGYFCSMLRDQPKNFYLKAPEDSGFVPQLYLSSYVHDQLSALDQCDTITIDPHKSGFCPYPAGALCYKDRKMNTFLQITNSVVYYHGDVALGNIGIEGSKPGAAAASVLLANRVIGLHRNGYGRILSECTFTAKMLYCLWMTLPEEDDQFIIETTKPLPSSWKGMSKKKQKEFIRERITGKNNEELAKDDEAMEYLKEVGPDTLVSCFTVNLKGNKSVDVCNSLNMAIFQGLSHSSGERTAHRIPMIVTSSSMLHHKHSSALKNFKKRLGVKDPKSHHDFVSTGVVNDKHQVIVYYAGNFNNISKQYGTVATLQFNSDSQAKEYKSKQDSLMATSTEPSPIVFRSKKSTLHDVFFGESEYGDKAKAFDLYIGLPSRGSKPFMSARLKVVDVPQYEHFDDDEYPEFLSYFMYGDKKDAFLFHIPTKNLDFLQIVKLDGIPKGVGSEGIKDLLLKKGIEVNLPEISGSWPEGHDDVKDPLKNHKYEIKFVGIDGEEVASKVRIKRKVWFDGTKLKNCANTNKTGKKRSNVEKERGHSPNIEEFIIDIRDRSCPCDPVSPTKALISIPIEVSPFLTLTSAVGIQLESQFQFQRPIQMSAQVRNFLPNRLITKKGVLHMKKPGSSVSRCVGADPCGLLPPYSSPELPLAPPPVPYAGFPPPPVPYGPQGFSQPASMAPNGYGMHSINAMAQDAAAAMAAKLKLLGGTHPEKKFVPHLPPMGRPQTGKSSYNPPPTLPEPQAAAGFPPALPEQLPYQQSFGYNQQGMPPQTAGFDSQPAPGFPQPVVPAIQGSFANLYLYRLSASSFSPGPGPRICPSVAIAHRTSRGTQLVNNDVPQVPFPAEMNQAPAFNDPGQQMAPNAANMLQSRKRTAHRAAGPGGKRQRMSKGAPMYSHHRNMFSKHQDGSHKREKPWAALGAWFMGPKAENGNVFHELVTQTIDSQINFRRHVYFPCDPPYVTDELRDTHAFKASMNKLKTEMEELQNKMMNSVPFYSSRYKGHVNWDVAMPAHLGYICALLYNQNNCAAEASTVTTSFELEVGTDLCVMMGYDPKKSMGHLVTGGTVANIEALWAARKVKFFPLGLRRALCKEEKLANAKHYEVFFPQRGTKGELISGTEWELLNLDTSSILTMPEEVQKLAGLENSSDFMELLSDHLYESVGAAEFARRHPLIEKTCVIVSSTAHISFTKAVTILGLGKNSLVPVAVDENSRMDAGVLKDILEKYLDTQVPVMAVVAVMGTTEESSIDPLTDILKIRKDFSKKGLDFSIHADGAWGGYFCSMLRDQPKNFYLKAPEDYGFVPQLYLSSYVHDQLSALDQCDTITIDPHKSGFCPYPAGALCYKEKKMNTFLQITNSVVYYHGDMTLGDIGIEGSKPGAAAASVLLANRVIGLHRNGYGRILSECTFTAKMLYCLWITLPEEDDQFMIETTKPLPSSWKGMSEKKQKEFIRERIIAKTPEDSGFVPQLYLSSYVHDQLSALDQCDTITIDPHKSGFCPYPAGALCYKDRKMNTFLQITNSVVYYHGDVALGNIGIEGSKPGAAAASVLLANRVIGLHRNGYGRILSECTFTAKMLYCLWMTLPEEDDQFIIETTKPLPSSWKGMSKKKQKEFIRERITGKNNEELAKDDEAMEYLKEVGPDTLVSCFTVNLKGNKSVDVCNSLNMAIFQGLSHSSGERTAHRIPMIVTSSSMLHHKHSSALKNFKKRLGLDPKGDSSVKFLITTCMDPWATSVEFLDDLASIMRNSILCAIGRVKDPKSHHDFVSTGVVNDEHQVIVYYAGNFNNISKQYGTVATLQFNLDSQAKEYTSKQDSVMATSTEPNPIVFRSKKSTLYDVFFGESEYGDKAEVFDLFIGLPSRGSKPFMTANLKVVDVPQYEHFDDDEYPEFLSYFMYGDKKDAFLFHIPTKNPDFLQIVKLDGIPKGVGSEGSKDLLLKKGIEVNLPEISGSWPEDHDDVKDPLKNQKYEIKFVGIDGEEVASKVKIESNVWFDGTNLNK</sequence>
<dbReference type="PANTHER" id="PTHR42735">
    <property type="match status" value="1"/>
</dbReference>
<dbReference type="EMBL" id="LSMT01000005">
    <property type="protein sequence ID" value="PFX34326.1"/>
    <property type="molecule type" value="Genomic_DNA"/>
</dbReference>
<comment type="caution">
    <text evidence="6">The sequence shown here is derived from an EMBL/GenBank/DDBJ whole genome shotgun (WGS) entry which is preliminary data.</text>
</comment>
<dbReference type="InterPro" id="IPR015424">
    <property type="entry name" value="PyrdxlP-dep_Trfase"/>
</dbReference>
<keyword evidence="3" id="KW-0456">Lyase</keyword>
<dbReference type="InterPro" id="IPR050477">
    <property type="entry name" value="GrpII_AminoAcid_Decarb"/>
</dbReference>
<dbReference type="STRING" id="50429.A0A2B4SYD9"/>
<evidence type="ECO:0000256" key="2">
    <source>
        <dbReference type="ARBA" id="ARBA00022898"/>
    </source>
</evidence>
<gene>
    <name evidence="6" type="primary">mfnA</name>
    <name evidence="6" type="ORF">AWC38_SpisGene743</name>
</gene>
<dbReference type="SUPFAM" id="SSF53383">
    <property type="entry name" value="PLP-dependent transferases"/>
    <property type="match status" value="3"/>
</dbReference>
<feature type="region of interest" description="Disordered" evidence="5">
    <location>
        <begin position="1121"/>
        <end position="1143"/>
    </location>
</feature>
<keyword evidence="7" id="KW-1185">Reference proteome</keyword>
<evidence type="ECO:0000256" key="3">
    <source>
        <dbReference type="ARBA" id="ARBA00023239"/>
    </source>
</evidence>
<evidence type="ECO:0000313" key="6">
    <source>
        <dbReference type="EMBL" id="PFX34326.1"/>
    </source>
</evidence>
<dbReference type="OrthoDB" id="5979905at2759"/>
<accession>A0A2B4SYD9</accession>
<dbReference type="Gene3D" id="3.40.640.10">
    <property type="entry name" value="Type I PLP-dependent aspartate aminotransferase-like (Major domain)"/>
    <property type="match status" value="3"/>
</dbReference>
<dbReference type="Pfam" id="PF00282">
    <property type="entry name" value="Pyridoxal_deC"/>
    <property type="match status" value="2"/>
</dbReference>
<evidence type="ECO:0000256" key="1">
    <source>
        <dbReference type="ARBA" id="ARBA00001933"/>
    </source>
</evidence>
<dbReference type="InterPro" id="IPR015421">
    <property type="entry name" value="PyrdxlP-dep_Trfase_major"/>
</dbReference>
<protein>
    <submittedName>
        <fullName evidence="6">L-tyrosine decarboxylase</fullName>
    </submittedName>
</protein>
<comment type="cofactor">
    <cofactor evidence="1 4">
        <name>pyridoxal 5'-phosphate</name>
        <dbReference type="ChEBI" id="CHEBI:597326"/>
    </cofactor>
</comment>
<dbReference type="Proteomes" id="UP000225706">
    <property type="component" value="Unassembled WGS sequence"/>
</dbReference>
<keyword evidence="2 4" id="KW-0663">Pyridoxal phosphate</keyword>
<dbReference type="PANTHER" id="PTHR42735:SF4">
    <property type="entry name" value="PYRIDOXAL PHOSPHATE-DEPENDENT DECARBOXYLASE FAMILY PROTEIN"/>
    <property type="match status" value="1"/>
</dbReference>
<dbReference type="GO" id="GO:0030170">
    <property type="term" value="F:pyridoxal phosphate binding"/>
    <property type="evidence" value="ECO:0007669"/>
    <property type="project" value="InterPro"/>
</dbReference>
<dbReference type="GO" id="GO:0016830">
    <property type="term" value="F:carbon-carbon lyase activity"/>
    <property type="evidence" value="ECO:0007669"/>
    <property type="project" value="InterPro"/>
</dbReference>
<dbReference type="InterPro" id="IPR002129">
    <property type="entry name" value="PyrdxlP-dep_de-COase"/>
</dbReference>
<feature type="modified residue" description="N6-(pyridoxal phosphate)lysine" evidence="4">
    <location>
        <position position="1733"/>
    </location>
</feature>
<reference evidence="7" key="1">
    <citation type="journal article" date="2017" name="bioRxiv">
        <title>Comparative analysis of the genomes of Stylophora pistillata and Acropora digitifera provides evidence for extensive differences between species of corals.</title>
        <authorList>
            <person name="Voolstra C.R."/>
            <person name="Li Y."/>
            <person name="Liew Y.J."/>
            <person name="Baumgarten S."/>
            <person name="Zoccola D."/>
            <person name="Flot J.-F."/>
            <person name="Tambutte S."/>
            <person name="Allemand D."/>
            <person name="Aranda M."/>
        </authorList>
    </citation>
    <scope>NUCLEOTIDE SEQUENCE [LARGE SCALE GENOMIC DNA]</scope>
</reference>
<organism evidence="6 7">
    <name type="scientific">Stylophora pistillata</name>
    <name type="common">Smooth cauliflower coral</name>
    <dbReference type="NCBI Taxonomy" id="50429"/>
    <lineage>
        <taxon>Eukaryota</taxon>
        <taxon>Metazoa</taxon>
        <taxon>Cnidaria</taxon>
        <taxon>Anthozoa</taxon>
        <taxon>Hexacorallia</taxon>
        <taxon>Scleractinia</taxon>
        <taxon>Astrocoeniina</taxon>
        <taxon>Pocilloporidae</taxon>
        <taxon>Stylophora</taxon>
    </lineage>
</organism>
<evidence type="ECO:0000256" key="5">
    <source>
        <dbReference type="SAM" id="MobiDB-lite"/>
    </source>
</evidence>